<dbReference type="PANTHER" id="PTHR30435">
    <property type="entry name" value="FLAGELLAR PROTEIN"/>
    <property type="match status" value="1"/>
</dbReference>
<comment type="subunit">
    <text evidence="6">The basal body constitutes a major portion of the flagellar organelle and consists of a number of rings mounted on a central rod.</text>
</comment>
<dbReference type="RefSeq" id="WP_183409084.1">
    <property type="nucleotide sequence ID" value="NZ_JACHWY010000001.1"/>
</dbReference>
<dbReference type="GO" id="GO:0030694">
    <property type="term" value="C:bacterial-type flagellum basal body, rod"/>
    <property type="evidence" value="ECO:0007669"/>
    <property type="project" value="InterPro"/>
</dbReference>
<evidence type="ECO:0000256" key="6">
    <source>
        <dbReference type="PIRNR" id="PIRNR002889"/>
    </source>
</evidence>
<accession>A0A7W4W2S8</accession>
<keyword evidence="9" id="KW-1185">Reference proteome</keyword>
<gene>
    <name evidence="8" type="ORF">FHR99_000622</name>
</gene>
<dbReference type="GO" id="GO:0071978">
    <property type="term" value="P:bacterial-type flagellum-dependent swarming motility"/>
    <property type="evidence" value="ECO:0007669"/>
    <property type="project" value="TreeGrafter"/>
</dbReference>
<keyword evidence="4 6" id="KW-0975">Bacterial flagellum</keyword>
<dbReference type="InterPro" id="IPR019776">
    <property type="entry name" value="Flagellar_basal_body_rod_CS"/>
</dbReference>
<evidence type="ECO:0000256" key="3">
    <source>
        <dbReference type="ARBA" id="ARBA00014376"/>
    </source>
</evidence>
<dbReference type="PANTHER" id="PTHR30435:SF12">
    <property type="entry name" value="FLAGELLAR BASAL BODY ROD PROTEIN FLGB"/>
    <property type="match status" value="1"/>
</dbReference>
<organism evidence="8 9">
    <name type="scientific">Litorivivens lipolytica</name>
    <dbReference type="NCBI Taxonomy" id="1524264"/>
    <lineage>
        <taxon>Bacteria</taxon>
        <taxon>Pseudomonadati</taxon>
        <taxon>Pseudomonadota</taxon>
        <taxon>Gammaproteobacteria</taxon>
        <taxon>Litorivivens</taxon>
    </lineage>
</organism>
<dbReference type="InterPro" id="IPR001444">
    <property type="entry name" value="Flag_bb_rod_N"/>
</dbReference>
<sequence length="134" mass="14606">MPLNFDSALGVHERALYTRSQRTEVLGANMANVDTPGYQARDIDFREAMNQAAQGQNLSVSRTRSNHIQPDGGAAALEAQLKYRVPNQPSLDGNTVELHVEQAQFADNAVRYQATLTFLGSKFSGLKNAITGGR</sequence>
<dbReference type="PROSITE" id="PS00588">
    <property type="entry name" value="FLAGELLA_BB_ROD"/>
    <property type="match status" value="1"/>
</dbReference>
<keyword evidence="8" id="KW-0969">Cilium</keyword>
<evidence type="ECO:0000313" key="8">
    <source>
        <dbReference type="EMBL" id="MBB3046386.1"/>
    </source>
</evidence>
<keyword evidence="8" id="KW-0282">Flagellum</keyword>
<name>A0A7W4W2S8_9GAMM</name>
<dbReference type="Proteomes" id="UP000537130">
    <property type="component" value="Unassembled WGS sequence"/>
</dbReference>
<dbReference type="Pfam" id="PF00460">
    <property type="entry name" value="Flg_bb_rod"/>
    <property type="match status" value="1"/>
</dbReference>
<evidence type="ECO:0000313" key="9">
    <source>
        <dbReference type="Proteomes" id="UP000537130"/>
    </source>
</evidence>
<keyword evidence="8" id="KW-0966">Cell projection</keyword>
<evidence type="ECO:0000256" key="4">
    <source>
        <dbReference type="ARBA" id="ARBA00023143"/>
    </source>
</evidence>
<dbReference type="InterPro" id="IPR006300">
    <property type="entry name" value="FlgB"/>
</dbReference>
<dbReference type="PIRSF" id="PIRSF002889">
    <property type="entry name" value="Rod_FlgB"/>
    <property type="match status" value="1"/>
</dbReference>
<dbReference type="EMBL" id="JACHWY010000001">
    <property type="protein sequence ID" value="MBB3046386.1"/>
    <property type="molecule type" value="Genomic_DNA"/>
</dbReference>
<dbReference type="NCBIfam" id="TIGR01396">
    <property type="entry name" value="FlgB"/>
    <property type="match status" value="1"/>
</dbReference>
<comment type="function">
    <text evidence="5 6">Structural component of flagellum, the bacterial motility apparatus. Part of the rod structure of flagellar basal body.</text>
</comment>
<evidence type="ECO:0000256" key="2">
    <source>
        <dbReference type="ARBA" id="ARBA00009677"/>
    </source>
</evidence>
<comment type="subcellular location">
    <subcellularLocation>
        <location evidence="1 6">Bacterial flagellum basal body</location>
    </subcellularLocation>
</comment>
<feature type="domain" description="Flagellar basal body rod protein N-terminal" evidence="7">
    <location>
        <begin position="11"/>
        <end position="39"/>
    </location>
</feature>
<dbReference type="AlphaFoldDB" id="A0A7W4W2S8"/>
<evidence type="ECO:0000256" key="1">
    <source>
        <dbReference type="ARBA" id="ARBA00004117"/>
    </source>
</evidence>
<evidence type="ECO:0000259" key="7">
    <source>
        <dbReference type="Pfam" id="PF00460"/>
    </source>
</evidence>
<comment type="similarity">
    <text evidence="2 6">Belongs to the flagella basal body rod proteins family.</text>
</comment>
<reference evidence="8 9" key="1">
    <citation type="submission" date="2020-08" db="EMBL/GenBank/DDBJ databases">
        <title>Genomic Encyclopedia of Type Strains, Phase III (KMG-III): the genomes of soil and plant-associated and newly described type strains.</title>
        <authorList>
            <person name="Whitman W."/>
        </authorList>
    </citation>
    <scope>NUCLEOTIDE SEQUENCE [LARGE SCALE GENOMIC DNA]</scope>
    <source>
        <strain evidence="8 9">CECT 8654</strain>
    </source>
</reference>
<proteinExistence type="inferred from homology"/>
<evidence type="ECO:0000256" key="5">
    <source>
        <dbReference type="ARBA" id="ARBA00024934"/>
    </source>
</evidence>
<comment type="caution">
    <text evidence="8">The sequence shown here is derived from an EMBL/GenBank/DDBJ whole genome shotgun (WGS) entry which is preliminary data.</text>
</comment>
<protein>
    <recommendedName>
        <fullName evidence="3 6">Flagellar basal body rod protein FlgB</fullName>
    </recommendedName>
</protein>